<protein>
    <submittedName>
        <fullName evidence="3">Uncharacterized protein LOC117535596</fullName>
    </submittedName>
</protein>
<dbReference type="GO" id="GO:0046983">
    <property type="term" value="F:protein dimerization activity"/>
    <property type="evidence" value="ECO:0007669"/>
    <property type="project" value="InterPro"/>
</dbReference>
<dbReference type="PANTHER" id="PTHR45749">
    <property type="match status" value="1"/>
</dbReference>
<dbReference type="PANTHER" id="PTHR45749:SF35">
    <property type="entry name" value="AC-LIKE TRANSPOSASE-RELATED"/>
    <property type="match status" value="1"/>
</dbReference>
<sequence>MKGKRKGVQARLLQINPRALFVPCGAHTLNLVVADGAKSSAEATSYFGYLQKLFTLFSASTQRWSILKSHVNITLKSWSDTRWESRINSIEAVRYQAAEVRDALLEVRDKATDGVVRMEAQSLAEEVGSYRFAICTVVWYDILTNIKHVSKMLQSVSMQLDIAVDLLRKTEVSLVSYRSNGFASAQASAKDICGQMNVEAVLKQKRLRTTKRQFSYESPEEQVSDALKKLEVSFFNMVVDVSIASLQERFKALGEVEQKFGVLLNFPDLPKEDLTKQCETLSNTLSWGGQSDLDKRELALEMQNFPALPKANMTTLELLTFLQEKKMNEVYPNMWVALRIAVTIPVTVAAGERSFSKLKLIKTYLRSSMAQERLNGLALISINREVSGQISFDDTINEFAARKSRRVRL</sequence>
<reference evidence="3" key="1">
    <citation type="submission" date="2025-08" db="UniProtKB">
        <authorList>
            <consortium name="RefSeq"/>
        </authorList>
    </citation>
    <scope>IDENTIFICATION</scope>
</reference>
<feature type="domain" description="HAT C-terminal dimerisation" evidence="1">
    <location>
        <begin position="312"/>
        <end position="385"/>
    </location>
</feature>
<evidence type="ECO:0000313" key="3">
    <source>
        <dbReference type="RefSeq" id="XP_034056012.1"/>
    </source>
</evidence>
<dbReference type="InterPro" id="IPR012337">
    <property type="entry name" value="RNaseH-like_sf"/>
</dbReference>
<evidence type="ECO:0000313" key="2">
    <source>
        <dbReference type="Proteomes" id="UP000515161"/>
    </source>
</evidence>
<dbReference type="AlphaFoldDB" id="A0A6P8TBR9"/>
<dbReference type="OrthoDB" id="1750591at2759"/>
<dbReference type="SUPFAM" id="SSF53098">
    <property type="entry name" value="Ribonuclease H-like"/>
    <property type="match status" value="1"/>
</dbReference>
<name>A0A6P8TBR9_GYMAC</name>
<dbReference type="GeneID" id="117535596"/>
<dbReference type="Pfam" id="PF05699">
    <property type="entry name" value="Dimer_Tnp_hAT"/>
    <property type="match status" value="1"/>
</dbReference>
<gene>
    <name evidence="3" type="primary">LOC117535596</name>
</gene>
<dbReference type="RefSeq" id="XP_034056012.1">
    <property type="nucleotide sequence ID" value="XM_034200121.1"/>
</dbReference>
<accession>A0A6P8TBR9</accession>
<keyword evidence="2" id="KW-1185">Reference proteome</keyword>
<dbReference type="InParanoid" id="A0A6P8TBR9"/>
<proteinExistence type="predicted"/>
<organism evidence="2 3">
    <name type="scientific">Gymnodraco acuticeps</name>
    <name type="common">Antarctic dragonfish</name>
    <dbReference type="NCBI Taxonomy" id="8218"/>
    <lineage>
        <taxon>Eukaryota</taxon>
        <taxon>Metazoa</taxon>
        <taxon>Chordata</taxon>
        <taxon>Craniata</taxon>
        <taxon>Vertebrata</taxon>
        <taxon>Euteleostomi</taxon>
        <taxon>Actinopterygii</taxon>
        <taxon>Neopterygii</taxon>
        <taxon>Teleostei</taxon>
        <taxon>Neoteleostei</taxon>
        <taxon>Acanthomorphata</taxon>
        <taxon>Eupercaria</taxon>
        <taxon>Perciformes</taxon>
        <taxon>Notothenioidei</taxon>
        <taxon>Bathydraconidae</taxon>
        <taxon>Gymnodraco</taxon>
    </lineage>
</organism>
<evidence type="ECO:0000259" key="1">
    <source>
        <dbReference type="Pfam" id="PF05699"/>
    </source>
</evidence>
<dbReference type="InterPro" id="IPR008906">
    <property type="entry name" value="HATC_C_dom"/>
</dbReference>
<dbReference type="Proteomes" id="UP000515161">
    <property type="component" value="Unplaced"/>
</dbReference>
<dbReference type="KEGG" id="gacu:117535596"/>